<evidence type="ECO:0000256" key="6">
    <source>
        <dbReference type="ARBA" id="ARBA00022832"/>
    </source>
</evidence>
<evidence type="ECO:0000313" key="15">
    <source>
        <dbReference type="EMBL" id="JAC01208.1"/>
    </source>
</evidence>
<evidence type="ECO:0000256" key="9">
    <source>
        <dbReference type="ARBA" id="ARBA00023128"/>
    </source>
</evidence>
<comment type="subcellular location">
    <subcellularLocation>
        <location evidence="1">Mitochondrion</location>
    </subcellularLocation>
</comment>
<proteinExistence type="evidence at transcript level"/>
<dbReference type="Gene3D" id="3.30.70.250">
    <property type="entry name" value="Malonyl-CoA ACP transacylase, ACP-binding"/>
    <property type="match status" value="1"/>
</dbReference>
<keyword evidence="7" id="KW-0809">Transit peptide</keyword>
<comment type="similarity">
    <text evidence="11">Belongs to the type II malonyltransferase family.</text>
</comment>
<sequence>MLVQRSVTANFLFKTRITNIFENYGVRLCTQNAGDMSSNATQQTSQADSNNTNSQKRSQMHLYNALVDDTQERRAINPKNTTITLFPGQGAQYVGMAEKLMRFPSARSIFKLANEVLGYDLLKICLEGPRDKLNRTEYAQLAVMVSSLAALEQLREERPQAIDNCVATAGFSLGEITALVFAGALPFDKALHLVQVRANAMQAACDAMPSGMALILYGPDTHVGTVCAKAQQWSLERGVETPYCGIANYMYPHCKVIAGDLEALQYIEVNAKELKIKRMKRLQVNGAFHTPLMKSAVEPFARALKNMYIKEPIIRVYSNVDGKPYRNATHILRQLPNQIVSPVKWEQTMHLMYERRQGVDFPRTFECGPGKGLKQILDKVNAKAATTAVNVEA</sequence>
<dbReference type="FunFam" id="3.30.70.250:FF:000005">
    <property type="entry name" value="Malonyl-CoA-acyl carrier protein transacylase, mitochondrial"/>
    <property type="match status" value="1"/>
</dbReference>
<dbReference type="GeneID" id="101452528"/>
<dbReference type="InterPro" id="IPR016035">
    <property type="entry name" value="Acyl_Trfase/lysoPLipase"/>
</dbReference>
<evidence type="ECO:0000256" key="4">
    <source>
        <dbReference type="ARBA" id="ARBA00022516"/>
    </source>
</evidence>
<evidence type="ECO:0000259" key="14">
    <source>
        <dbReference type="SMART" id="SM00827"/>
    </source>
</evidence>
<gene>
    <name evidence="15" type="primary">FABD</name>
</gene>
<dbReference type="OrthoDB" id="541883at2759"/>
<keyword evidence="8" id="KW-0443">Lipid metabolism</keyword>
<organism evidence="15">
    <name type="scientific">Ceratitis capitata</name>
    <name type="common">Mediterranean fruit fly</name>
    <name type="synonym">Tephritis capitata</name>
    <dbReference type="NCBI Taxonomy" id="7213"/>
    <lineage>
        <taxon>Eukaryota</taxon>
        <taxon>Metazoa</taxon>
        <taxon>Ecdysozoa</taxon>
        <taxon>Arthropoda</taxon>
        <taxon>Hexapoda</taxon>
        <taxon>Insecta</taxon>
        <taxon>Pterygota</taxon>
        <taxon>Neoptera</taxon>
        <taxon>Endopterygota</taxon>
        <taxon>Diptera</taxon>
        <taxon>Brachycera</taxon>
        <taxon>Muscomorpha</taxon>
        <taxon>Tephritoidea</taxon>
        <taxon>Tephritidae</taxon>
        <taxon>Ceratitis</taxon>
        <taxon>Ceratitis</taxon>
    </lineage>
</organism>
<dbReference type="PANTHER" id="PTHR47170">
    <property type="entry name" value="MALONYL-COA ACP TRANSACYLASE, ACP-BINDING"/>
    <property type="match status" value="1"/>
</dbReference>
<dbReference type="UniPathway" id="UPA00094"/>
<evidence type="ECO:0000256" key="1">
    <source>
        <dbReference type="ARBA" id="ARBA00004173"/>
    </source>
</evidence>
<dbReference type="Gene3D" id="3.40.366.10">
    <property type="entry name" value="Malonyl-Coenzyme A Acyl Carrier Protein, domain 2"/>
    <property type="match status" value="1"/>
</dbReference>
<dbReference type="CTD" id="39910"/>
<dbReference type="InterPro" id="IPR016036">
    <property type="entry name" value="Malonyl_transacylase_ACP-bd"/>
</dbReference>
<dbReference type="SUPFAM" id="SSF55048">
    <property type="entry name" value="Probable ACP-binding domain of malonyl-CoA ACP transacylase"/>
    <property type="match status" value="1"/>
</dbReference>
<dbReference type="GO" id="GO:0005739">
    <property type="term" value="C:mitochondrion"/>
    <property type="evidence" value="ECO:0007669"/>
    <property type="project" value="UniProtKB-SubCell"/>
</dbReference>
<evidence type="ECO:0000256" key="5">
    <source>
        <dbReference type="ARBA" id="ARBA00022679"/>
    </source>
</evidence>
<dbReference type="GO" id="GO:0004314">
    <property type="term" value="F:[acyl-carrier-protein] S-malonyltransferase activity"/>
    <property type="evidence" value="ECO:0007669"/>
    <property type="project" value="UniProtKB-EC"/>
</dbReference>
<evidence type="ECO:0000256" key="8">
    <source>
        <dbReference type="ARBA" id="ARBA00023098"/>
    </source>
</evidence>
<dbReference type="KEGG" id="ccat:101452528"/>
<evidence type="ECO:0000256" key="3">
    <source>
        <dbReference type="ARBA" id="ARBA00013258"/>
    </source>
</evidence>
<evidence type="ECO:0000256" key="7">
    <source>
        <dbReference type="ARBA" id="ARBA00022946"/>
    </source>
</evidence>
<keyword evidence="4" id="KW-0444">Lipid biosynthesis</keyword>
<dbReference type="SUPFAM" id="SSF52151">
    <property type="entry name" value="FabD/lysophospholipase-like"/>
    <property type="match status" value="1"/>
</dbReference>
<keyword evidence="9" id="KW-0496">Mitochondrion</keyword>
<dbReference type="SMART" id="SM00827">
    <property type="entry name" value="PKS_AT"/>
    <property type="match status" value="1"/>
</dbReference>
<protein>
    <recommendedName>
        <fullName evidence="3">[acyl-carrier-protein] S-malonyltransferase</fullName>
        <ecNumber evidence="3">2.3.1.39</ecNumber>
    </recommendedName>
    <alternativeName>
        <fullName evidence="12">[Acyl-carrier-protein] malonyltransferase</fullName>
    </alternativeName>
</protein>
<evidence type="ECO:0000256" key="11">
    <source>
        <dbReference type="ARBA" id="ARBA00061523"/>
    </source>
</evidence>
<comment type="pathway">
    <text evidence="2">Lipid metabolism; fatty acid biosynthesis.</text>
</comment>
<keyword evidence="10" id="KW-0275">Fatty acid biosynthesis</keyword>
<dbReference type="Pfam" id="PF00698">
    <property type="entry name" value="Acyl_transf_1"/>
    <property type="match status" value="1"/>
</dbReference>
<evidence type="ECO:0000256" key="12">
    <source>
        <dbReference type="ARBA" id="ARBA00077751"/>
    </source>
</evidence>
<accession>W8BQ95</accession>
<evidence type="ECO:0000256" key="10">
    <source>
        <dbReference type="ARBA" id="ARBA00023160"/>
    </source>
</evidence>
<reference evidence="15" key="1">
    <citation type="submission" date="2013-07" db="EMBL/GenBank/DDBJ databases">
        <authorList>
            <person name="Geib S."/>
        </authorList>
    </citation>
    <scope>NUCLEOTIDE SEQUENCE</scope>
</reference>
<dbReference type="InterPro" id="IPR014043">
    <property type="entry name" value="Acyl_transferase_dom"/>
</dbReference>
<dbReference type="EC" id="2.3.1.39" evidence="3"/>
<feature type="domain" description="Malonyl-CoA:ACP transacylase (MAT)" evidence="14">
    <location>
        <begin position="85"/>
        <end position="391"/>
    </location>
</feature>
<dbReference type="AlphaFoldDB" id="W8BQ95"/>
<reference evidence="15" key="2">
    <citation type="journal article" date="2014" name="BMC Genomics">
        <title>A genomic perspective to assessing quality of mass-reared SIT flies used in Mediterranean fruit fly (Ceratitis capitata) eradication in California.</title>
        <authorList>
            <person name="Calla B."/>
            <person name="Hall B."/>
            <person name="Hou S."/>
            <person name="Geib S.M."/>
        </authorList>
    </citation>
    <scope>NUCLEOTIDE SEQUENCE</scope>
</reference>
<dbReference type="PANTHER" id="PTHR47170:SF2">
    <property type="entry name" value="MALONYL-COA:ACP TRANSACYLASE (MAT) DOMAIN-CONTAINING PROTEIN"/>
    <property type="match status" value="1"/>
</dbReference>
<keyword evidence="6" id="KW-0276">Fatty acid metabolism</keyword>
<dbReference type="InterPro" id="IPR052760">
    <property type="entry name" value="Mitochondrial_malonyltrans"/>
</dbReference>
<evidence type="ECO:0000256" key="13">
    <source>
        <dbReference type="SAM" id="MobiDB-lite"/>
    </source>
</evidence>
<evidence type="ECO:0000256" key="2">
    <source>
        <dbReference type="ARBA" id="ARBA00005194"/>
    </source>
</evidence>
<dbReference type="GO" id="GO:0006633">
    <property type="term" value="P:fatty acid biosynthetic process"/>
    <property type="evidence" value="ECO:0007669"/>
    <property type="project" value="UniProtKB-UniPathway"/>
</dbReference>
<name>W8BQ95_CERCA</name>
<feature type="region of interest" description="Disordered" evidence="13">
    <location>
        <begin position="35"/>
        <end position="57"/>
    </location>
</feature>
<dbReference type="InterPro" id="IPR001227">
    <property type="entry name" value="Ac_transferase_dom_sf"/>
</dbReference>
<dbReference type="EMBL" id="GAMC01005348">
    <property type="protein sequence ID" value="JAC01208.1"/>
    <property type="molecule type" value="mRNA"/>
</dbReference>
<keyword evidence="5" id="KW-0808">Transferase</keyword>